<comment type="caution">
    <text evidence="5">The sequence shown here is derived from an EMBL/GenBank/DDBJ whole genome shotgun (WGS) entry which is preliminary data.</text>
</comment>
<reference evidence="6" key="2">
    <citation type="submission" date="2013-04" db="EMBL/GenBank/DDBJ databases">
        <title>Genomic mechanisms accounting for the adaptation to parasitism in nematode-trapping fungi.</title>
        <authorList>
            <person name="Ahren D.G."/>
        </authorList>
    </citation>
    <scope>NUCLEOTIDE SEQUENCE [LARGE SCALE GENOMIC DNA]</scope>
    <source>
        <strain evidence="6">CBS 200.50</strain>
    </source>
</reference>
<evidence type="ECO:0000256" key="3">
    <source>
        <dbReference type="PROSITE-ProRule" id="PRU00023"/>
    </source>
</evidence>
<dbReference type="STRING" id="1284197.S8AAH2"/>
<protein>
    <submittedName>
        <fullName evidence="5">Uncharacterized protein</fullName>
    </submittedName>
</protein>
<reference evidence="5 6" key="1">
    <citation type="journal article" date="2013" name="PLoS Genet.">
        <title>Genomic mechanisms accounting for the adaptation to parasitism in nematode-trapping fungi.</title>
        <authorList>
            <person name="Meerupati T."/>
            <person name="Andersson K.M."/>
            <person name="Friman E."/>
            <person name="Kumar D."/>
            <person name="Tunlid A."/>
            <person name="Ahren D."/>
        </authorList>
    </citation>
    <scope>NUCLEOTIDE SEQUENCE [LARGE SCALE GENOMIC DNA]</scope>
    <source>
        <strain evidence="5 6">CBS 200.50</strain>
    </source>
</reference>
<evidence type="ECO:0000256" key="1">
    <source>
        <dbReference type="ARBA" id="ARBA00022737"/>
    </source>
</evidence>
<dbReference type="HOGENOM" id="CLU_010556_0_0_1"/>
<feature type="repeat" description="ANK" evidence="3">
    <location>
        <begin position="575"/>
        <end position="607"/>
    </location>
</feature>
<feature type="repeat" description="ANK" evidence="3">
    <location>
        <begin position="542"/>
        <end position="574"/>
    </location>
</feature>
<gene>
    <name evidence="5" type="ORF">H072_6396</name>
</gene>
<dbReference type="eggNOG" id="KOG4177">
    <property type="taxonomic scope" value="Eukaryota"/>
</dbReference>
<dbReference type="SMART" id="SM00248">
    <property type="entry name" value="ANK"/>
    <property type="match status" value="6"/>
</dbReference>
<dbReference type="InterPro" id="IPR036770">
    <property type="entry name" value="Ankyrin_rpt-contain_sf"/>
</dbReference>
<evidence type="ECO:0000256" key="4">
    <source>
        <dbReference type="SAM" id="MobiDB-lite"/>
    </source>
</evidence>
<dbReference type="Pfam" id="PF12796">
    <property type="entry name" value="Ank_2"/>
    <property type="match status" value="1"/>
</dbReference>
<dbReference type="OrthoDB" id="341259at2759"/>
<evidence type="ECO:0000256" key="2">
    <source>
        <dbReference type="ARBA" id="ARBA00023043"/>
    </source>
</evidence>
<dbReference type="SUPFAM" id="SSF48403">
    <property type="entry name" value="Ankyrin repeat"/>
    <property type="match status" value="1"/>
</dbReference>
<dbReference type="InterPro" id="IPR002110">
    <property type="entry name" value="Ankyrin_rpt"/>
</dbReference>
<dbReference type="EMBL" id="AQGS01000443">
    <property type="protein sequence ID" value="EPS39909.1"/>
    <property type="molecule type" value="Genomic_DNA"/>
</dbReference>
<dbReference type="OMA" id="AEFWFPA"/>
<feature type="region of interest" description="Disordered" evidence="4">
    <location>
        <begin position="202"/>
        <end position="224"/>
    </location>
</feature>
<dbReference type="PROSITE" id="PS50297">
    <property type="entry name" value="ANK_REP_REGION"/>
    <property type="match status" value="1"/>
</dbReference>
<dbReference type="Proteomes" id="UP000015100">
    <property type="component" value="Unassembled WGS sequence"/>
</dbReference>
<accession>S8AAH2</accession>
<keyword evidence="2 3" id="KW-0040">ANK repeat</keyword>
<dbReference type="InterPro" id="IPR051165">
    <property type="entry name" value="Multifunctional_ANK_Repeat"/>
</dbReference>
<proteinExistence type="predicted"/>
<keyword evidence="1" id="KW-0677">Repeat</keyword>
<dbReference type="AlphaFoldDB" id="S8AAH2"/>
<dbReference type="PROSITE" id="PS50088">
    <property type="entry name" value="ANK_REPEAT"/>
    <property type="match status" value="2"/>
</dbReference>
<dbReference type="Gene3D" id="1.25.40.20">
    <property type="entry name" value="Ankyrin repeat-containing domain"/>
    <property type="match status" value="1"/>
</dbReference>
<dbReference type="PANTHER" id="PTHR24123:SF33">
    <property type="entry name" value="PROTEIN HOS4"/>
    <property type="match status" value="1"/>
</dbReference>
<keyword evidence="6" id="KW-1185">Reference proteome</keyword>
<organism evidence="5 6">
    <name type="scientific">Dactylellina haptotyla (strain CBS 200.50)</name>
    <name type="common">Nematode-trapping fungus</name>
    <name type="synonym">Monacrosporium haptotylum</name>
    <dbReference type="NCBI Taxonomy" id="1284197"/>
    <lineage>
        <taxon>Eukaryota</taxon>
        <taxon>Fungi</taxon>
        <taxon>Dikarya</taxon>
        <taxon>Ascomycota</taxon>
        <taxon>Pezizomycotina</taxon>
        <taxon>Orbiliomycetes</taxon>
        <taxon>Orbiliales</taxon>
        <taxon>Orbiliaceae</taxon>
        <taxon>Dactylellina</taxon>
    </lineage>
</organism>
<evidence type="ECO:0000313" key="6">
    <source>
        <dbReference type="Proteomes" id="UP000015100"/>
    </source>
</evidence>
<sequence>MEAVGLAASILTLAQVASTIGNTISRVRQFGKVPQQVYALKNEVSDLEVVLYQVWEALQANSLPATSSHTSLENIVARTRIQLTELAKALSQAGKASENGNVYKVIGRSTIWWKWDELCQKFQHEIRTAKDNLKLVLGVSHSRDINHILIELRQIHLMTSSWQRSSEHLTQNLGHHQSALISLLDQQFGSMMDRFESLSQEVRSKLQNDGKGNMPPPYSSSAGDEATDEAVSVLVSPRSPCRNYCPCSCHAKKKGKIAAPGFVENLVGKLFVGYTGLPFLSKKCDFRGCKDQQTPSATVEYWFPLWFVSKNMRIDLKYLPNLGPQLQLSTVRRVSDDSQSIAFAMKGNIDGLRYLFSQGLASPRDVSNSRGYTLMRWALYGGMHQYETVQFLMSQGAAVDENSYDNVWDFVFRGKCNEKEEHGLRCITESGEGDWVEEQNFPLIHRIIFGLSSKSLAVELRERPDSVYMTDSQGRTALDWATARVQLDDMTLLLAHEADPNNMDVTGRTAVLHAVDSHNASCLQLILEGGGNPNPKMPKGVFRSSPLTAAGFAGMPEMLRLLLKFGADPNACNPEGLTALHSVARTQSVDCALLLLEWGADLNAVSSNGITPLTTAIMHNNHAVLRLFVDHGFKYVSPSRLYLGPQLLPVIAEYSDIETMAILASSQPLKLSYDLSTDGLAAANELLQQRRDYDEKLAEAFKDLIAIAEAGIASVKSIDSLQEAGLVFYSARSSFHSDLAEALYRLESAAVSPISPVEGFTDLRWDGYEGKREGTSLLIPI</sequence>
<evidence type="ECO:0000313" key="5">
    <source>
        <dbReference type="EMBL" id="EPS39909.1"/>
    </source>
</evidence>
<name>S8AAH2_DACHA</name>
<dbReference type="PANTHER" id="PTHR24123">
    <property type="entry name" value="ANKYRIN REPEAT-CONTAINING"/>
    <property type="match status" value="1"/>
</dbReference>